<feature type="domain" description="RING-type" evidence="5">
    <location>
        <begin position="143"/>
        <end position="183"/>
    </location>
</feature>
<dbReference type="SMART" id="SM00184">
    <property type="entry name" value="RING"/>
    <property type="match status" value="1"/>
</dbReference>
<dbReference type="InParanoid" id="A0A068UY03"/>
<name>A0A068UY03_COFCA</name>
<dbReference type="GO" id="GO:0008270">
    <property type="term" value="F:zinc ion binding"/>
    <property type="evidence" value="ECO:0007669"/>
    <property type="project" value="UniProtKB-KW"/>
</dbReference>
<dbReference type="SUPFAM" id="SSF57850">
    <property type="entry name" value="RING/U-box"/>
    <property type="match status" value="1"/>
</dbReference>
<dbReference type="EMBL" id="HG739158">
    <property type="protein sequence ID" value="CDP13281.1"/>
    <property type="molecule type" value="Genomic_DNA"/>
</dbReference>
<dbReference type="PANTHER" id="PTHR15315:SF22">
    <property type="entry name" value="OS01G0905700 PROTEIN"/>
    <property type="match status" value="1"/>
</dbReference>
<dbReference type="GO" id="GO:0061630">
    <property type="term" value="F:ubiquitin protein ligase activity"/>
    <property type="evidence" value="ECO:0007669"/>
    <property type="project" value="TreeGrafter"/>
</dbReference>
<dbReference type="OMA" id="GGNCYQM"/>
<evidence type="ECO:0000256" key="4">
    <source>
        <dbReference type="PROSITE-ProRule" id="PRU00175"/>
    </source>
</evidence>
<dbReference type="PROSITE" id="PS50089">
    <property type="entry name" value="ZF_RING_2"/>
    <property type="match status" value="1"/>
</dbReference>
<dbReference type="PROSITE" id="PS00518">
    <property type="entry name" value="ZF_RING_1"/>
    <property type="match status" value="1"/>
</dbReference>
<dbReference type="Gene3D" id="3.30.40.10">
    <property type="entry name" value="Zinc/RING finger domain, C3HC4 (zinc finger)"/>
    <property type="match status" value="1"/>
</dbReference>
<evidence type="ECO:0000256" key="1">
    <source>
        <dbReference type="ARBA" id="ARBA00022723"/>
    </source>
</evidence>
<keyword evidence="2 4" id="KW-0863">Zinc-finger</keyword>
<dbReference type="Pfam" id="PF13920">
    <property type="entry name" value="zf-C3HC4_3"/>
    <property type="match status" value="1"/>
</dbReference>
<evidence type="ECO:0000256" key="2">
    <source>
        <dbReference type="ARBA" id="ARBA00022771"/>
    </source>
</evidence>
<dbReference type="AlphaFoldDB" id="A0A068UY03"/>
<dbReference type="STRING" id="49390.A0A068UY03"/>
<proteinExistence type="predicted"/>
<dbReference type="CDD" id="cd16449">
    <property type="entry name" value="RING-HC"/>
    <property type="match status" value="1"/>
</dbReference>
<gene>
    <name evidence="6" type="ORF">GSCOC_T00038169001</name>
</gene>
<dbReference type="PhylomeDB" id="A0A068UY03"/>
<dbReference type="InterPro" id="IPR001841">
    <property type="entry name" value="Znf_RING"/>
</dbReference>
<sequence>MWQNKPQKSSFGDSIKALEADIQHANYLAAALPRDSGQGCFQMKVCVAAFSDRVDGHGLPAKVFRPLSHTCTCGWYAKDILSSQERRASLREFYAVIYPSLKQLEGALKELMEDRYRRAQCSDILSDEETEATHKGPERDDECGTCLETGSQVVLPNCGHSMCISCYQDWYLLVRSPSCPFCRGSSKRVSSGDLWILMGNRDVADTITLAKENLRQFYLYMEKLPLPVTVPDNGYLSFDYMV</sequence>
<evidence type="ECO:0000313" key="6">
    <source>
        <dbReference type="EMBL" id="CDP13281.1"/>
    </source>
</evidence>
<dbReference type="Gramene" id="CDP13281">
    <property type="protein sequence ID" value="CDP13281"/>
    <property type="gene ID" value="GSCOC_T00038169001"/>
</dbReference>
<dbReference type="GO" id="GO:0016567">
    <property type="term" value="P:protein ubiquitination"/>
    <property type="evidence" value="ECO:0007669"/>
    <property type="project" value="TreeGrafter"/>
</dbReference>
<accession>A0A068UY03</accession>
<keyword evidence="1" id="KW-0479">Metal-binding</keyword>
<evidence type="ECO:0000313" key="7">
    <source>
        <dbReference type="Proteomes" id="UP000295252"/>
    </source>
</evidence>
<dbReference type="InterPro" id="IPR017907">
    <property type="entry name" value="Znf_RING_CS"/>
</dbReference>
<dbReference type="PANTHER" id="PTHR15315">
    <property type="entry name" value="RING FINGER PROTEIN 41, 151"/>
    <property type="match status" value="1"/>
</dbReference>
<evidence type="ECO:0000256" key="3">
    <source>
        <dbReference type="ARBA" id="ARBA00022833"/>
    </source>
</evidence>
<organism evidence="6 7">
    <name type="scientific">Coffea canephora</name>
    <name type="common">Robusta coffee</name>
    <dbReference type="NCBI Taxonomy" id="49390"/>
    <lineage>
        <taxon>Eukaryota</taxon>
        <taxon>Viridiplantae</taxon>
        <taxon>Streptophyta</taxon>
        <taxon>Embryophyta</taxon>
        <taxon>Tracheophyta</taxon>
        <taxon>Spermatophyta</taxon>
        <taxon>Magnoliopsida</taxon>
        <taxon>eudicotyledons</taxon>
        <taxon>Gunneridae</taxon>
        <taxon>Pentapetalae</taxon>
        <taxon>asterids</taxon>
        <taxon>lamiids</taxon>
        <taxon>Gentianales</taxon>
        <taxon>Rubiaceae</taxon>
        <taxon>Ixoroideae</taxon>
        <taxon>Gardenieae complex</taxon>
        <taxon>Bertiereae - Coffeeae clade</taxon>
        <taxon>Coffeeae</taxon>
        <taxon>Coffea</taxon>
    </lineage>
</organism>
<reference evidence="7" key="1">
    <citation type="journal article" date="2014" name="Science">
        <title>The coffee genome provides insight into the convergent evolution of caffeine biosynthesis.</title>
        <authorList>
            <person name="Denoeud F."/>
            <person name="Carretero-Paulet L."/>
            <person name="Dereeper A."/>
            <person name="Droc G."/>
            <person name="Guyot R."/>
            <person name="Pietrella M."/>
            <person name="Zheng C."/>
            <person name="Alberti A."/>
            <person name="Anthony F."/>
            <person name="Aprea G."/>
            <person name="Aury J.M."/>
            <person name="Bento P."/>
            <person name="Bernard M."/>
            <person name="Bocs S."/>
            <person name="Campa C."/>
            <person name="Cenci A."/>
            <person name="Combes M.C."/>
            <person name="Crouzillat D."/>
            <person name="Da Silva C."/>
            <person name="Daddiego L."/>
            <person name="De Bellis F."/>
            <person name="Dussert S."/>
            <person name="Garsmeur O."/>
            <person name="Gayraud T."/>
            <person name="Guignon V."/>
            <person name="Jahn K."/>
            <person name="Jamilloux V."/>
            <person name="Joet T."/>
            <person name="Labadie K."/>
            <person name="Lan T."/>
            <person name="Leclercq J."/>
            <person name="Lepelley M."/>
            <person name="Leroy T."/>
            <person name="Li L.T."/>
            <person name="Librado P."/>
            <person name="Lopez L."/>
            <person name="Munoz A."/>
            <person name="Noel B."/>
            <person name="Pallavicini A."/>
            <person name="Perrotta G."/>
            <person name="Poncet V."/>
            <person name="Pot D."/>
            <person name="Priyono X."/>
            <person name="Rigoreau M."/>
            <person name="Rouard M."/>
            <person name="Rozas J."/>
            <person name="Tranchant-Dubreuil C."/>
            <person name="VanBuren R."/>
            <person name="Zhang Q."/>
            <person name="Andrade A.C."/>
            <person name="Argout X."/>
            <person name="Bertrand B."/>
            <person name="de Kochko A."/>
            <person name="Graziosi G."/>
            <person name="Henry R.J."/>
            <person name="Jayarama X."/>
            <person name="Ming R."/>
            <person name="Nagai C."/>
            <person name="Rounsley S."/>
            <person name="Sankoff D."/>
            <person name="Giuliano G."/>
            <person name="Albert V.A."/>
            <person name="Wincker P."/>
            <person name="Lashermes P."/>
        </authorList>
    </citation>
    <scope>NUCLEOTIDE SEQUENCE [LARGE SCALE GENOMIC DNA]</scope>
    <source>
        <strain evidence="7">cv. DH200-94</strain>
    </source>
</reference>
<evidence type="ECO:0000259" key="5">
    <source>
        <dbReference type="PROSITE" id="PS50089"/>
    </source>
</evidence>
<dbReference type="InterPro" id="IPR013083">
    <property type="entry name" value="Znf_RING/FYVE/PHD"/>
</dbReference>
<protein>
    <recommendedName>
        <fullName evidence="5">RING-type domain-containing protein</fullName>
    </recommendedName>
</protein>
<keyword evidence="3" id="KW-0862">Zinc</keyword>
<dbReference type="Proteomes" id="UP000295252">
    <property type="component" value="Chromosome III"/>
</dbReference>
<keyword evidence="7" id="KW-1185">Reference proteome</keyword>
<dbReference type="OrthoDB" id="1630758at2759"/>